<keyword evidence="2" id="KW-1185">Reference proteome</keyword>
<reference evidence="1 2" key="1">
    <citation type="journal article" date="2016" name="Sci. Rep.">
        <title>The genome sequence of the outbreeding globe artichoke constructed de novo incorporating a phase-aware low-pass sequencing strategy of F1 progeny.</title>
        <authorList>
            <person name="Scaglione D."/>
            <person name="Reyes-Chin-Wo S."/>
            <person name="Acquadro A."/>
            <person name="Froenicke L."/>
            <person name="Portis E."/>
            <person name="Beitel C."/>
            <person name="Tirone M."/>
            <person name="Mauro R."/>
            <person name="Lo Monaco A."/>
            <person name="Mauromicale G."/>
            <person name="Faccioli P."/>
            <person name="Cattivelli L."/>
            <person name="Rieseberg L."/>
            <person name="Michelmore R."/>
            <person name="Lanteri S."/>
        </authorList>
    </citation>
    <scope>NUCLEOTIDE SEQUENCE [LARGE SCALE GENOMIC DNA]</scope>
    <source>
        <strain evidence="1">2C</strain>
    </source>
</reference>
<proteinExistence type="predicted"/>
<protein>
    <submittedName>
        <fullName evidence="1">Uncharacterized protein</fullName>
    </submittedName>
</protein>
<sequence>MVIFHCLASSCSGHWIWYLDELSSRWLSKVSHAASYGPWLRDLSNIGYWVSGGSKEQLYIVMDVFGHAVLGFGGDPYLYCLGVQRVSTPRSWFLVCKESKCGYPAVNASYYDLSFHPVSSNNDCKLYKNSKAI</sequence>
<dbReference type="Proteomes" id="UP000243975">
    <property type="component" value="Unassembled WGS sequence"/>
</dbReference>
<gene>
    <name evidence="1" type="ORF">Ccrd_002510</name>
</gene>
<comment type="caution">
    <text evidence="1">The sequence shown here is derived from an EMBL/GenBank/DDBJ whole genome shotgun (WGS) entry which is preliminary data.</text>
</comment>
<dbReference type="Gramene" id="KVH95380">
    <property type="protein sequence ID" value="KVH95380"/>
    <property type="gene ID" value="Ccrd_002510"/>
</dbReference>
<name>A0A124SD02_CYNCS</name>
<evidence type="ECO:0000313" key="1">
    <source>
        <dbReference type="EMBL" id="KVH95380.1"/>
    </source>
</evidence>
<organism evidence="1 2">
    <name type="scientific">Cynara cardunculus var. scolymus</name>
    <name type="common">Globe artichoke</name>
    <name type="synonym">Cynara scolymus</name>
    <dbReference type="NCBI Taxonomy" id="59895"/>
    <lineage>
        <taxon>Eukaryota</taxon>
        <taxon>Viridiplantae</taxon>
        <taxon>Streptophyta</taxon>
        <taxon>Embryophyta</taxon>
        <taxon>Tracheophyta</taxon>
        <taxon>Spermatophyta</taxon>
        <taxon>Magnoliopsida</taxon>
        <taxon>eudicotyledons</taxon>
        <taxon>Gunneridae</taxon>
        <taxon>Pentapetalae</taxon>
        <taxon>asterids</taxon>
        <taxon>campanulids</taxon>
        <taxon>Asterales</taxon>
        <taxon>Asteraceae</taxon>
        <taxon>Carduoideae</taxon>
        <taxon>Cardueae</taxon>
        <taxon>Carduinae</taxon>
        <taxon>Cynara</taxon>
    </lineage>
</organism>
<accession>A0A124SD02</accession>
<feature type="non-terminal residue" evidence="1">
    <location>
        <position position="133"/>
    </location>
</feature>
<evidence type="ECO:0000313" key="2">
    <source>
        <dbReference type="Proteomes" id="UP000243975"/>
    </source>
</evidence>
<dbReference type="EMBL" id="LEKV01004390">
    <property type="protein sequence ID" value="KVH95380.1"/>
    <property type="molecule type" value="Genomic_DNA"/>
</dbReference>
<dbReference type="AlphaFoldDB" id="A0A124SD02"/>